<dbReference type="GO" id="GO:0006099">
    <property type="term" value="P:tricarboxylic acid cycle"/>
    <property type="evidence" value="ECO:0007669"/>
    <property type="project" value="TreeGrafter"/>
</dbReference>
<dbReference type="PANTHER" id="PTHR12469:SF2">
    <property type="entry name" value="SUCCINATE DEHYDROGENASE ASSEMBLY FACTOR 2, MITOCHONDRIAL"/>
    <property type="match status" value="1"/>
</dbReference>
<keyword evidence="1" id="KW-0496">Mitochondrion</keyword>
<keyword evidence="4" id="KW-1185">Reference proteome</keyword>
<proteinExistence type="predicted"/>
<keyword evidence="2" id="KW-0143">Chaperone</keyword>
<name>A0A0M0JGY9_9EUKA</name>
<gene>
    <name evidence="3" type="ORF">Ctob_008008</name>
</gene>
<evidence type="ECO:0000313" key="4">
    <source>
        <dbReference type="Proteomes" id="UP000037460"/>
    </source>
</evidence>
<evidence type="ECO:0000313" key="3">
    <source>
        <dbReference type="EMBL" id="KOO25478.1"/>
    </source>
</evidence>
<protein>
    <submittedName>
        <fullName evidence="3">Succinate dehydrogenase assembly factor</fullName>
    </submittedName>
</protein>
<dbReference type="SUPFAM" id="SSF109910">
    <property type="entry name" value="YgfY-like"/>
    <property type="match status" value="1"/>
</dbReference>
<dbReference type="InterPro" id="IPR005631">
    <property type="entry name" value="SDH"/>
</dbReference>
<dbReference type="AlphaFoldDB" id="A0A0M0JGY9"/>
<comment type="caution">
    <text evidence="3">The sequence shown here is derived from an EMBL/GenBank/DDBJ whole genome shotgun (WGS) entry which is preliminary data.</text>
</comment>
<dbReference type="OrthoDB" id="284292at2759"/>
<dbReference type="GO" id="GO:0034553">
    <property type="term" value="P:mitochondrial respiratory chain complex II assembly"/>
    <property type="evidence" value="ECO:0007669"/>
    <property type="project" value="TreeGrafter"/>
</dbReference>
<sequence length="147" mass="16906">MLTRFMRGLPTVARSAVRSPANALLAVQMRWANQQAQAQSHLFADDDKLRRRLLYRSKQRGWLEMDIMLGDWAAANLQKLDSVKLQQFQEIIDMENPDLFRWLTGQAPIPAEMNNPVLRTLVEDLRGSREPKVSVRSAVGFEGKVWE</sequence>
<accession>A0A0M0JGY9</accession>
<reference evidence="4" key="1">
    <citation type="journal article" date="2015" name="PLoS Genet.">
        <title>Genome Sequence and Transcriptome Analyses of Chrysochromulina tobin: Metabolic Tools for Enhanced Algal Fitness in the Prominent Order Prymnesiales (Haptophyceae).</title>
        <authorList>
            <person name="Hovde B.T."/>
            <person name="Deodato C.R."/>
            <person name="Hunsperger H.M."/>
            <person name="Ryken S.A."/>
            <person name="Yost W."/>
            <person name="Jha R.K."/>
            <person name="Patterson J."/>
            <person name="Monnat R.J. Jr."/>
            <person name="Barlow S.B."/>
            <person name="Starkenburg S.R."/>
            <person name="Cattolico R.A."/>
        </authorList>
    </citation>
    <scope>NUCLEOTIDE SEQUENCE</scope>
    <source>
        <strain evidence="4">CCMP291</strain>
    </source>
</reference>
<evidence type="ECO:0000256" key="1">
    <source>
        <dbReference type="ARBA" id="ARBA00023128"/>
    </source>
</evidence>
<dbReference type="GO" id="GO:0005739">
    <property type="term" value="C:mitochondrion"/>
    <property type="evidence" value="ECO:0007669"/>
    <property type="project" value="TreeGrafter"/>
</dbReference>
<dbReference type="PANTHER" id="PTHR12469">
    <property type="entry name" value="PROTEIN EMI5 HOMOLOG, MITOCHONDRIAL"/>
    <property type="match status" value="1"/>
</dbReference>
<dbReference type="Pfam" id="PF03937">
    <property type="entry name" value="Sdh5"/>
    <property type="match status" value="1"/>
</dbReference>
<organism evidence="3 4">
    <name type="scientific">Chrysochromulina tobinii</name>
    <dbReference type="NCBI Taxonomy" id="1460289"/>
    <lineage>
        <taxon>Eukaryota</taxon>
        <taxon>Haptista</taxon>
        <taxon>Haptophyta</taxon>
        <taxon>Prymnesiophyceae</taxon>
        <taxon>Prymnesiales</taxon>
        <taxon>Chrysochromulinaceae</taxon>
        <taxon>Chrysochromulina</taxon>
    </lineage>
</organism>
<dbReference type="InterPro" id="IPR036714">
    <property type="entry name" value="SDH_sf"/>
</dbReference>
<dbReference type="Gene3D" id="1.10.150.250">
    <property type="entry name" value="Flavinator of succinate dehydrogenase"/>
    <property type="match status" value="1"/>
</dbReference>
<evidence type="ECO:0000256" key="2">
    <source>
        <dbReference type="ARBA" id="ARBA00023186"/>
    </source>
</evidence>
<dbReference type="Proteomes" id="UP000037460">
    <property type="component" value="Unassembled WGS sequence"/>
</dbReference>
<dbReference type="EMBL" id="JWZX01002969">
    <property type="protein sequence ID" value="KOO25478.1"/>
    <property type="molecule type" value="Genomic_DNA"/>
</dbReference>
<dbReference type="GO" id="GO:0006121">
    <property type="term" value="P:mitochondrial electron transport, succinate to ubiquinone"/>
    <property type="evidence" value="ECO:0007669"/>
    <property type="project" value="TreeGrafter"/>
</dbReference>
<dbReference type="FunFam" id="1.10.150.250:FF:000004">
    <property type="entry name" value="Succinate dehydrogenase assembly factor 2, mitochondrial"/>
    <property type="match status" value="1"/>
</dbReference>